<keyword evidence="8" id="KW-0413">Isomerase</keyword>
<keyword evidence="4 6" id="KW-0520">NAD</keyword>
<gene>
    <name evidence="6" type="primary">nnrD</name>
    <name evidence="8" type="ORF">J2Z76_000655</name>
</gene>
<evidence type="ECO:0000313" key="9">
    <source>
        <dbReference type="Proteomes" id="UP001519342"/>
    </source>
</evidence>
<evidence type="ECO:0000256" key="6">
    <source>
        <dbReference type="HAMAP-Rule" id="MF_01965"/>
    </source>
</evidence>
<evidence type="ECO:0000256" key="4">
    <source>
        <dbReference type="ARBA" id="ARBA00023027"/>
    </source>
</evidence>
<dbReference type="Pfam" id="PF01256">
    <property type="entry name" value="Carb_kinase"/>
    <property type="match status" value="1"/>
</dbReference>
<feature type="binding site" evidence="6">
    <location>
        <begin position="217"/>
        <end position="221"/>
    </location>
    <ligand>
        <name>AMP</name>
        <dbReference type="ChEBI" id="CHEBI:456215"/>
    </ligand>
</feature>
<dbReference type="PROSITE" id="PS01050">
    <property type="entry name" value="YJEF_C_2"/>
    <property type="match status" value="1"/>
</dbReference>
<dbReference type="NCBIfam" id="TIGR00196">
    <property type="entry name" value="yjeF_cterm"/>
    <property type="match status" value="1"/>
</dbReference>
<dbReference type="InterPro" id="IPR000631">
    <property type="entry name" value="CARKD"/>
</dbReference>
<comment type="function">
    <text evidence="6">Catalyzes the dehydration of the S-form of NAD(P)HX at the expense of ADP, which is converted to AMP. Together with NAD(P)HX epimerase, which catalyzes the epimerization of the S- and R-forms, the enzyme allows the repair of both epimers of NAD(P)HX, a damaged form of NAD(P)H that is a result of enzymatic or heat-dependent hydration.</text>
</comment>
<evidence type="ECO:0000256" key="1">
    <source>
        <dbReference type="ARBA" id="ARBA00022741"/>
    </source>
</evidence>
<evidence type="ECO:0000256" key="5">
    <source>
        <dbReference type="ARBA" id="ARBA00023239"/>
    </source>
</evidence>
<dbReference type="RefSeq" id="WP_209510565.1">
    <property type="nucleotide sequence ID" value="NZ_JAGGKS010000002.1"/>
</dbReference>
<comment type="catalytic activity">
    <reaction evidence="6">
        <text>(6S)-NADHX + ADP = AMP + phosphate + NADH + H(+)</text>
        <dbReference type="Rhea" id="RHEA:32223"/>
        <dbReference type="ChEBI" id="CHEBI:15378"/>
        <dbReference type="ChEBI" id="CHEBI:43474"/>
        <dbReference type="ChEBI" id="CHEBI:57945"/>
        <dbReference type="ChEBI" id="CHEBI:64074"/>
        <dbReference type="ChEBI" id="CHEBI:456215"/>
        <dbReference type="ChEBI" id="CHEBI:456216"/>
        <dbReference type="EC" id="4.2.1.136"/>
    </reaction>
</comment>
<feature type="domain" description="YjeF C-terminal" evidence="7">
    <location>
        <begin position="30"/>
        <end position="306"/>
    </location>
</feature>
<comment type="cofactor">
    <cofactor evidence="6">
        <name>Mg(2+)</name>
        <dbReference type="ChEBI" id="CHEBI:18420"/>
    </cofactor>
</comment>
<evidence type="ECO:0000256" key="3">
    <source>
        <dbReference type="ARBA" id="ARBA00022857"/>
    </source>
</evidence>
<evidence type="ECO:0000313" key="8">
    <source>
        <dbReference type="EMBL" id="MBP1924798.1"/>
    </source>
</evidence>
<feature type="binding site" evidence="6">
    <location>
        <position position="65"/>
    </location>
    <ligand>
        <name>(6S)-NADPHX</name>
        <dbReference type="ChEBI" id="CHEBI:64076"/>
    </ligand>
</feature>
<dbReference type="HAMAP" id="MF_01965">
    <property type="entry name" value="NADHX_dehydratase"/>
    <property type="match status" value="1"/>
</dbReference>
<dbReference type="Gene3D" id="3.40.1190.20">
    <property type="match status" value="1"/>
</dbReference>
<comment type="catalytic activity">
    <reaction evidence="6">
        <text>(6S)-NADPHX + ADP = AMP + phosphate + NADPH + H(+)</text>
        <dbReference type="Rhea" id="RHEA:32235"/>
        <dbReference type="ChEBI" id="CHEBI:15378"/>
        <dbReference type="ChEBI" id="CHEBI:43474"/>
        <dbReference type="ChEBI" id="CHEBI:57783"/>
        <dbReference type="ChEBI" id="CHEBI:64076"/>
        <dbReference type="ChEBI" id="CHEBI:456215"/>
        <dbReference type="ChEBI" id="CHEBI:456216"/>
        <dbReference type="EC" id="4.2.1.136"/>
    </reaction>
</comment>
<feature type="binding site" evidence="6">
    <location>
        <position position="131"/>
    </location>
    <ligand>
        <name>(6S)-NADPHX</name>
        <dbReference type="ChEBI" id="CHEBI:64076"/>
    </ligand>
</feature>
<dbReference type="EMBL" id="JAGGKS010000002">
    <property type="protein sequence ID" value="MBP1924798.1"/>
    <property type="molecule type" value="Genomic_DNA"/>
</dbReference>
<dbReference type="PROSITE" id="PS51383">
    <property type="entry name" value="YJEF_C_3"/>
    <property type="match status" value="1"/>
</dbReference>
<dbReference type="SUPFAM" id="SSF53613">
    <property type="entry name" value="Ribokinase-like"/>
    <property type="match status" value="1"/>
</dbReference>
<comment type="similarity">
    <text evidence="6">Belongs to the NnrD/CARKD family.</text>
</comment>
<sequence>MNNFDDYILGKTDTSNVLIKGENSKINLTEHADIKDFIKKRARDSHKGTYGRVGFLSGSKGMAGACVLNLNAALRSGSGLVKGFVTNSIYTIVDSMSLEALTYSFDEQNLSFSDLNRELIQFSDVIATGSGCANMRNYKNILEFIIKSASQTLVIDAEGINQLKLEMLKNHKQNIVLTPHYGEFANLLKKDVSYVRKDIIDKATEFSNKYNVYLILKGARTIVCCPEGYAYVNTTGNPGMATAGSGDVLTGIVASFIGQKIYIIDALRLSVYLHGLAGDIGNSNVGEYSLVAGDIIKYLPEAIQNTIR</sequence>
<dbReference type="PANTHER" id="PTHR12592:SF0">
    <property type="entry name" value="ATP-DEPENDENT (S)-NAD(P)H-HYDRATE DEHYDRATASE"/>
    <property type="match status" value="1"/>
</dbReference>
<accession>A0ABS4GAT5</accession>
<organism evidence="8 9">
    <name type="scientific">Sedimentibacter acidaminivorans</name>
    <dbReference type="NCBI Taxonomy" id="913099"/>
    <lineage>
        <taxon>Bacteria</taxon>
        <taxon>Bacillati</taxon>
        <taxon>Bacillota</taxon>
        <taxon>Tissierellia</taxon>
        <taxon>Sedimentibacter</taxon>
    </lineage>
</organism>
<dbReference type="EC" id="4.2.1.136" evidence="6"/>
<protein>
    <recommendedName>
        <fullName evidence="6">ADP-dependent (S)-NAD(P)H-hydrate dehydratase</fullName>
        <ecNumber evidence="6">4.2.1.136</ecNumber>
    </recommendedName>
    <alternativeName>
        <fullName evidence="6">ADP-dependent NAD(P)HX dehydratase</fullName>
    </alternativeName>
</protein>
<dbReference type="CDD" id="cd01171">
    <property type="entry name" value="YXKO-related"/>
    <property type="match status" value="1"/>
</dbReference>
<dbReference type="PANTHER" id="PTHR12592">
    <property type="entry name" value="ATP-DEPENDENT (S)-NAD(P)H-HYDRATE DEHYDRATASE FAMILY MEMBER"/>
    <property type="match status" value="1"/>
</dbReference>
<keyword evidence="5 6" id="KW-0456">Lyase</keyword>
<dbReference type="InterPro" id="IPR029056">
    <property type="entry name" value="Ribokinase-like"/>
</dbReference>
<keyword evidence="2 6" id="KW-0067">ATP-binding</keyword>
<keyword evidence="3 6" id="KW-0521">NADP</keyword>
<keyword evidence="1 6" id="KW-0547">Nucleotide-binding</keyword>
<feature type="binding site" evidence="6">
    <location>
        <position position="247"/>
    </location>
    <ligand>
        <name>(6S)-NADPHX</name>
        <dbReference type="ChEBI" id="CHEBI:64076"/>
    </ligand>
</feature>
<dbReference type="Proteomes" id="UP001519342">
    <property type="component" value="Unassembled WGS sequence"/>
</dbReference>
<reference evidence="8 9" key="1">
    <citation type="submission" date="2021-03" db="EMBL/GenBank/DDBJ databases">
        <title>Genomic Encyclopedia of Type Strains, Phase IV (KMG-IV): sequencing the most valuable type-strain genomes for metagenomic binning, comparative biology and taxonomic classification.</title>
        <authorList>
            <person name="Goeker M."/>
        </authorList>
    </citation>
    <scope>NUCLEOTIDE SEQUENCE [LARGE SCALE GENOMIC DNA]</scope>
    <source>
        <strain evidence="8 9">DSM 24004</strain>
    </source>
</reference>
<evidence type="ECO:0000259" key="7">
    <source>
        <dbReference type="PROSITE" id="PS51383"/>
    </source>
</evidence>
<proteinExistence type="inferred from homology"/>
<feature type="binding site" evidence="6">
    <location>
        <position position="180"/>
    </location>
    <ligand>
        <name>(6S)-NADPHX</name>
        <dbReference type="ChEBI" id="CHEBI:64076"/>
    </ligand>
</feature>
<dbReference type="InterPro" id="IPR017953">
    <property type="entry name" value="Carbohydrate_kinase_pred_CS"/>
</dbReference>
<keyword evidence="9" id="KW-1185">Reference proteome</keyword>
<comment type="subunit">
    <text evidence="6">Homotetramer.</text>
</comment>
<dbReference type="GO" id="GO:0052856">
    <property type="term" value="F:NAD(P)HX epimerase activity"/>
    <property type="evidence" value="ECO:0007669"/>
    <property type="project" value="UniProtKB-EC"/>
</dbReference>
<comment type="caution">
    <text evidence="8">The sequence shown here is derived from an EMBL/GenBank/DDBJ whole genome shotgun (WGS) entry which is preliminary data.</text>
</comment>
<feature type="binding site" evidence="6">
    <location>
        <position position="246"/>
    </location>
    <ligand>
        <name>AMP</name>
        <dbReference type="ChEBI" id="CHEBI:456215"/>
    </ligand>
</feature>
<evidence type="ECO:0000256" key="2">
    <source>
        <dbReference type="ARBA" id="ARBA00022840"/>
    </source>
</evidence>
<name>A0ABS4GAT5_9FIRM</name>